<dbReference type="EMBL" id="BBNU01000008">
    <property type="protein sequence ID" value="GAL79827.1"/>
    <property type="molecule type" value="Genomic_DNA"/>
</dbReference>
<dbReference type="Proteomes" id="UP000029643">
    <property type="component" value="Unassembled WGS sequence"/>
</dbReference>
<dbReference type="RefSeq" id="WP_227805829.1">
    <property type="nucleotide sequence ID" value="NZ_BBNQ01000018.1"/>
</dbReference>
<dbReference type="SUPFAM" id="SSF141571">
    <property type="entry name" value="Pentapeptide repeat-like"/>
    <property type="match status" value="1"/>
</dbReference>
<proteinExistence type="predicted"/>
<dbReference type="Pfam" id="PF00805">
    <property type="entry name" value="Pentapeptide"/>
    <property type="match status" value="1"/>
</dbReference>
<dbReference type="PANTHER" id="PTHR42999:SF1">
    <property type="entry name" value="PENTAPEPTIDE REPEAT-CONTAINING PROTEIN"/>
    <property type="match status" value="1"/>
</dbReference>
<accession>A0A090X5N2</accession>
<sequence>MMSAPLFEDEIFDKQDYSVNRIPKGDYEYCTFKNCNFSEGFLSEVRFLECEFIDCNFSSANLTSSSFQDVKLLGCKVLGVHFESCNSFGFALYIENCQLNHSSFYQVDLSYTKMINSKLQSVEFTEANLSRCAFDDCDFQGATFENTNLEKADFRKAINYNIHPERNKIKGAKFSLEGIEGLLMSYGIVVEK</sequence>
<dbReference type="Gene3D" id="2.160.20.80">
    <property type="entry name" value="E3 ubiquitin-protein ligase SopA"/>
    <property type="match status" value="1"/>
</dbReference>
<evidence type="ECO:0000313" key="2">
    <source>
        <dbReference type="Proteomes" id="UP000029643"/>
    </source>
</evidence>
<evidence type="ECO:0000313" key="1">
    <source>
        <dbReference type="EMBL" id="GAL79827.1"/>
    </source>
</evidence>
<gene>
    <name evidence="1" type="ORF">JCM19274_2499</name>
</gene>
<reference evidence="1 2" key="1">
    <citation type="journal article" date="2014" name="Genome Announc.">
        <title>Draft Genome Sequences of Marine Flavobacterium Algibacter lectus Strains SS8 and NR4.</title>
        <authorList>
            <person name="Takatani N."/>
            <person name="Nakanishi M."/>
            <person name="Meirelles P."/>
            <person name="Mino S."/>
            <person name="Suda W."/>
            <person name="Oshima K."/>
            <person name="Hattori M."/>
            <person name="Ohkuma M."/>
            <person name="Hosokawa M."/>
            <person name="Miyashita K."/>
            <person name="Thompson F.L."/>
            <person name="Niwa A."/>
            <person name="Sawabe T."/>
            <person name="Sawabe T."/>
        </authorList>
    </citation>
    <scope>NUCLEOTIDE SEQUENCE [LARGE SCALE GENOMIC DNA]</scope>
    <source>
        <strain evidence="2">JCM19274</strain>
    </source>
</reference>
<dbReference type="Pfam" id="PF13599">
    <property type="entry name" value="Pentapeptide_4"/>
    <property type="match status" value="1"/>
</dbReference>
<name>A0A090X5N2_9FLAO</name>
<dbReference type="PANTHER" id="PTHR42999">
    <property type="entry name" value="ANTIBIOTIC RESISTANCE PROTEIN MCBG"/>
    <property type="match status" value="1"/>
</dbReference>
<dbReference type="AlphaFoldDB" id="A0A090X5N2"/>
<dbReference type="STRING" id="221126.SAMN04489722_10715"/>
<comment type="caution">
    <text evidence="1">The sequence shown here is derived from an EMBL/GenBank/DDBJ whole genome shotgun (WGS) entry which is preliminary data.</text>
</comment>
<dbReference type="InterPro" id="IPR001646">
    <property type="entry name" value="5peptide_repeat"/>
</dbReference>
<protein>
    <submittedName>
        <fullName evidence="1">Related to MCBG protein</fullName>
    </submittedName>
</protein>
<dbReference type="InterPro" id="IPR052949">
    <property type="entry name" value="PA_immunity-related"/>
</dbReference>
<organism evidence="1 2">
    <name type="scientific">Algibacter lectus</name>
    <dbReference type="NCBI Taxonomy" id="221126"/>
    <lineage>
        <taxon>Bacteria</taxon>
        <taxon>Pseudomonadati</taxon>
        <taxon>Bacteroidota</taxon>
        <taxon>Flavobacteriia</taxon>
        <taxon>Flavobacteriales</taxon>
        <taxon>Flavobacteriaceae</taxon>
        <taxon>Algibacter</taxon>
    </lineage>
</organism>